<dbReference type="GO" id="GO:0042826">
    <property type="term" value="F:histone deacetylase binding"/>
    <property type="evidence" value="ECO:0007669"/>
    <property type="project" value="TreeGrafter"/>
</dbReference>
<keyword evidence="5" id="KW-0808">Transferase</keyword>
<keyword evidence="4" id="KW-0489">Methyltransferase</keyword>
<reference evidence="12" key="1">
    <citation type="submission" date="2021-01" db="EMBL/GenBank/DDBJ databases">
        <title>Caligus Genome Assembly.</title>
        <authorList>
            <person name="Gallardo-Escarate C."/>
        </authorList>
    </citation>
    <scope>NUCLEOTIDE SEQUENCE [LARGE SCALE GENOMIC DNA]</scope>
</reference>
<feature type="domain" description="SET" evidence="10">
    <location>
        <begin position="356"/>
        <end position="538"/>
    </location>
</feature>
<protein>
    <submittedName>
        <fullName evidence="11">SET and MYND domaincontaining protein 4like</fullName>
    </submittedName>
</protein>
<dbReference type="CDD" id="cd10536">
    <property type="entry name" value="SET_SMYD4"/>
    <property type="match status" value="1"/>
</dbReference>
<dbReference type="Gene3D" id="2.170.270.10">
    <property type="entry name" value="SET domain"/>
    <property type="match status" value="1"/>
</dbReference>
<comment type="catalytic activity">
    <reaction evidence="8">
        <text>L-lysyl-[protein] + S-adenosyl-L-methionine = N(6)-methyl-L-lysyl-[protein] + S-adenosyl-L-homocysteine + H(+)</text>
        <dbReference type="Rhea" id="RHEA:51736"/>
        <dbReference type="Rhea" id="RHEA-COMP:9752"/>
        <dbReference type="Rhea" id="RHEA-COMP:13053"/>
        <dbReference type="ChEBI" id="CHEBI:15378"/>
        <dbReference type="ChEBI" id="CHEBI:29969"/>
        <dbReference type="ChEBI" id="CHEBI:57856"/>
        <dbReference type="ChEBI" id="CHEBI:59789"/>
        <dbReference type="ChEBI" id="CHEBI:61929"/>
    </reaction>
</comment>
<dbReference type="PANTHER" id="PTHR46165:SF2">
    <property type="entry name" value="SET AND MYND DOMAIN-CONTAINING PROTEIN 4"/>
    <property type="match status" value="1"/>
</dbReference>
<dbReference type="InterPro" id="IPR046341">
    <property type="entry name" value="SET_dom_sf"/>
</dbReference>
<dbReference type="OrthoDB" id="62495at2759"/>
<evidence type="ECO:0000256" key="5">
    <source>
        <dbReference type="ARBA" id="ARBA00022679"/>
    </source>
</evidence>
<dbReference type="EMBL" id="CP045902">
    <property type="protein sequence ID" value="QQP38357.1"/>
    <property type="molecule type" value="Genomic_DNA"/>
</dbReference>
<sequence>MSGNGGWQWILDTLSEKAARDGLMATLPSAKTFPEKISRVQYSIGIRNKVASWISSCAESRYSKSGSVASKLRDEGNIKFSRKENAAVCLRLYSESVITAGEFGPELSLAYANRSATLYQLGHYEAASQDITLALKHQYPLNLRYKLHQRHGTCLARMGRSQDAIQAFDRALKSLKDAQKLSPEKKEALVKDINALRVEVLNSEGEASSSSTWNNASSLPPSSPAKGWNPNMSGASSKLRLQMYNGERRVLAADKVDLGDILFIESPYAMVLLPGFYASLCHHCNKAFPRFCSETCRSVAWDIYHQFECKGLDLAHSVGIAHLALRIILTAGLPLLLSLKKDIQKVWRRKESLNFEVLEPSYSDERRSAYVRVFNLMDHAGDLSPEDLFQYTVTATLLTTYLQKRTKFFKVEEPLESTGLEYLSLGEEDPENLHFIAGLMLKHICQLVCNGSAIYDVLPDGNESELDLSNNNSSSSNTGGPVVYSTSQQRIATAIYPSVSMLNHSCHPNVINSFHEGRIIVRALRPIPSKSEVFNCYGPHFRRHSLLERRELLQSQYHFHCTCEVCSDESKFNFQDRFLALKCHYCAGPAGSSSPSSAPGICGDCEREQDNSDTVREVIMAYGLYKNGIDALDRGLVRESLPLLQSCYQMRTEALYAHHREITEVANQLAKAYATMGSFEESAQYLQRFGEFSLEYAYELLNYGDVMMCSFQDETKRISRFLEKIEETRNCFIKAATIFDLHYGKWNKTYIETMAKFKKLDFFSEN</sequence>
<comment type="subcellular location">
    <subcellularLocation>
        <location evidence="2">Cytoplasm</location>
    </subcellularLocation>
    <subcellularLocation>
        <location evidence="1">Nucleus</location>
    </subcellularLocation>
</comment>
<dbReference type="Gene3D" id="1.25.40.10">
    <property type="entry name" value="Tetratricopeptide repeat domain"/>
    <property type="match status" value="2"/>
</dbReference>
<evidence type="ECO:0000256" key="1">
    <source>
        <dbReference type="ARBA" id="ARBA00004123"/>
    </source>
</evidence>
<dbReference type="Pfam" id="PF00856">
    <property type="entry name" value="SET"/>
    <property type="match status" value="1"/>
</dbReference>
<dbReference type="InterPro" id="IPR052097">
    <property type="entry name" value="SET-MYND_domain_protein"/>
</dbReference>
<evidence type="ECO:0000313" key="11">
    <source>
        <dbReference type="EMBL" id="QQP38357.1"/>
    </source>
</evidence>
<evidence type="ECO:0000256" key="9">
    <source>
        <dbReference type="SAM" id="MobiDB-lite"/>
    </source>
</evidence>
<dbReference type="AlphaFoldDB" id="A0A7T8GV54"/>
<evidence type="ECO:0000259" key="10">
    <source>
        <dbReference type="PROSITE" id="PS50280"/>
    </source>
</evidence>
<dbReference type="GO" id="GO:0008276">
    <property type="term" value="F:protein methyltransferase activity"/>
    <property type="evidence" value="ECO:0007669"/>
    <property type="project" value="UniProtKB-ARBA"/>
</dbReference>
<keyword evidence="3" id="KW-0963">Cytoplasm</keyword>
<organism evidence="11 12">
    <name type="scientific">Caligus rogercresseyi</name>
    <name type="common">Sea louse</name>
    <dbReference type="NCBI Taxonomy" id="217165"/>
    <lineage>
        <taxon>Eukaryota</taxon>
        <taxon>Metazoa</taxon>
        <taxon>Ecdysozoa</taxon>
        <taxon>Arthropoda</taxon>
        <taxon>Crustacea</taxon>
        <taxon>Multicrustacea</taxon>
        <taxon>Hexanauplia</taxon>
        <taxon>Copepoda</taxon>
        <taxon>Siphonostomatoida</taxon>
        <taxon>Caligidae</taxon>
        <taxon>Caligus</taxon>
    </lineage>
</organism>
<accession>A0A7T8GV54</accession>
<evidence type="ECO:0000256" key="6">
    <source>
        <dbReference type="ARBA" id="ARBA00022691"/>
    </source>
</evidence>
<dbReference type="InterPro" id="IPR001214">
    <property type="entry name" value="SET_dom"/>
</dbReference>
<keyword evidence="6" id="KW-0949">S-adenosyl-L-methionine</keyword>
<keyword evidence="12" id="KW-1185">Reference proteome</keyword>
<evidence type="ECO:0000256" key="4">
    <source>
        <dbReference type="ARBA" id="ARBA00022603"/>
    </source>
</evidence>
<proteinExistence type="predicted"/>
<dbReference type="GO" id="GO:0008757">
    <property type="term" value="F:S-adenosylmethionine-dependent methyltransferase activity"/>
    <property type="evidence" value="ECO:0007669"/>
    <property type="project" value="UniProtKB-ARBA"/>
</dbReference>
<dbReference type="SUPFAM" id="SSF82199">
    <property type="entry name" value="SET domain"/>
    <property type="match status" value="1"/>
</dbReference>
<dbReference type="PROSITE" id="PS50280">
    <property type="entry name" value="SET"/>
    <property type="match status" value="1"/>
</dbReference>
<keyword evidence="7" id="KW-0539">Nucleus</keyword>
<gene>
    <name evidence="11" type="ORF">FKW44_018914</name>
</gene>
<name>A0A7T8GV54_CALRO</name>
<dbReference type="Proteomes" id="UP000595437">
    <property type="component" value="Chromosome 13"/>
</dbReference>
<feature type="region of interest" description="Disordered" evidence="9">
    <location>
        <begin position="207"/>
        <end position="231"/>
    </location>
</feature>
<dbReference type="InterPro" id="IPR011990">
    <property type="entry name" value="TPR-like_helical_dom_sf"/>
</dbReference>
<dbReference type="GO" id="GO:0005634">
    <property type="term" value="C:nucleus"/>
    <property type="evidence" value="ECO:0007669"/>
    <property type="project" value="UniProtKB-SubCell"/>
</dbReference>
<evidence type="ECO:0000256" key="2">
    <source>
        <dbReference type="ARBA" id="ARBA00004496"/>
    </source>
</evidence>
<dbReference type="GO" id="GO:0005737">
    <property type="term" value="C:cytoplasm"/>
    <property type="evidence" value="ECO:0007669"/>
    <property type="project" value="UniProtKB-SubCell"/>
</dbReference>
<dbReference type="GO" id="GO:0008170">
    <property type="term" value="F:N-methyltransferase activity"/>
    <property type="evidence" value="ECO:0007669"/>
    <property type="project" value="UniProtKB-ARBA"/>
</dbReference>
<feature type="compositionally biased region" description="Low complexity" evidence="9">
    <location>
        <begin position="207"/>
        <end position="220"/>
    </location>
</feature>
<dbReference type="SUPFAM" id="SSF48452">
    <property type="entry name" value="TPR-like"/>
    <property type="match status" value="1"/>
</dbReference>
<dbReference type="InterPro" id="IPR044421">
    <property type="entry name" value="SMYD4_SET"/>
</dbReference>
<evidence type="ECO:0000256" key="8">
    <source>
        <dbReference type="ARBA" id="ARBA00048985"/>
    </source>
</evidence>
<dbReference type="GO" id="GO:0032259">
    <property type="term" value="P:methylation"/>
    <property type="evidence" value="ECO:0007669"/>
    <property type="project" value="UniProtKB-KW"/>
</dbReference>
<evidence type="ECO:0000256" key="3">
    <source>
        <dbReference type="ARBA" id="ARBA00022490"/>
    </source>
</evidence>
<evidence type="ECO:0000256" key="7">
    <source>
        <dbReference type="ARBA" id="ARBA00023242"/>
    </source>
</evidence>
<evidence type="ECO:0000313" key="12">
    <source>
        <dbReference type="Proteomes" id="UP000595437"/>
    </source>
</evidence>
<dbReference type="PANTHER" id="PTHR46165">
    <property type="entry name" value="SET AND MYND DOMAIN-CONTAINING PROTEIN 4"/>
    <property type="match status" value="1"/>
</dbReference>